<name>A0AAD5Q7E7_PYTIN</name>
<organism evidence="3 4">
    <name type="scientific">Pythium insidiosum</name>
    <name type="common">Pythiosis disease agent</name>
    <dbReference type="NCBI Taxonomy" id="114742"/>
    <lineage>
        <taxon>Eukaryota</taxon>
        <taxon>Sar</taxon>
        <taxon>Stramenopiles</taxon>
        <taxon>Oomycota</taxon>
        <taxon>Peronosporomycetes</taxon>
        <taxon>Pythiales</taxon>
        <taxon>Pythiaceae</taxon>
        <taxon>Pythium</taxon>
    </lineage>
</organism>
<feature type="chain" id="PRO_5042170878" evidence="2">
    <location>
        <begin position="24"/>
        <end position="471"/>
    </location>
</feature>
<accession>A0AAD5Q7E7</accession>
<feature type="compositionally biased region" description="Low complexity" evidence="1">
    <location>
        <begin position="162"/>
        <end position="171"/>
    </location>
</feature>
<keyword evidence="2" id="KW-0732">Signal</keyword>
<evidence type="ECO:0000256" key="1">
    <source>
        <dbReference type="SAM" id="MobiDB-lite"/>
    </source>
</evidence>
<dbReference type="EMBL" id="JAKCXM010000091">
    <property type="protein sequence ID" value="KAJ0402982.1"/>
    <property type="molecule type" value="Genomic_DNA"/>
</dbReference>
<dbReference type="Proteomes" id="UP001209570">
    <property type="component" value="Unassembled WGS sequence"/>
</dbReference>
<evidence type="ECO:0000256" key="2">
    <source>
        <dbReference type="SAM" id="SignalP"/>
    </source>
</evidence>
<proteinExistence type="predicted"/>
<feature type="signal peptide" evidence="2">
    <location>
        <begin position="1"/>
        <end position="23"/>
    </location>
</feature>
<sequence>MKLSVIVAVVAALCVQALAPVDAKEVTLNSQVVPAWSDLVSNPKKKTIRLRRVKNYVSQREKKDKDAAAAMYKKWKDKNAARKAVDKRYDAVYKCLDKYKMTTKVTRTEFDDTMDEFSRCIFGEPPVVLDVSDDASLPTDYYVPIPVDDSGDEEDADDGNDDVAPTPAMEPTEPEPVEPSPYEPQPEPIVEPSPYEPQPEPIVEPSPYEPQPEPVIEPSPYVPEPHPEPVIEPSPYVPEPHPEPPVIEPVDPSPLTEAPTDFKPDVVAPPPDSYPFSPASRIVPPLWALDMDGSDSVNEAEWSNYLGRLYQIASDRANAGADQVAVQLLLSQIQLHYTMFHKCITQHIESEPAELSGSEYERVASRIEKDCYVKFRYSVLGGEPPFEWIAKGEPTITPEQVMAWFGRRKRVAKRDMRNRKHVELSSTELISLNRVIGCIDSIFKAKGVTAIDREAFYSVASEVQTCMSADH</sequence>
<dbReference type="AlphaFoldDB" id="A0AAD5Q7E7"/>
<reference evidence="3" key="1">
    <citation type="submission" date="2021-12" db="EMBL/GenBank/DDBJ databases">
        <title>Prjna785345.</title>
        <authorList>
            <person name="Rujirawat T."/>
            <person name="Krajaejun T."/>
        </authorList>
    </citation>
    <scope>NUCLEOTIDE SEQUENCE</scope>
    <source>
        <strain evidence="3">Pi057C3</strain>
    </source>
</reference>
<dbReference type="PRINTS" id="PR01217">
    <property type="entry name" value="PRICHEXTENSN"/>
</dbReference>
<feature type="compositionally biased region" description="Pro residues" evidence="1">
    <location>
        <begin position="177"/>
        <end position="247"/>
    </location>
</feature>
<feature type="compositionally biased region" description="Acidic residues" evidence="1">
    <location>
        <begin position="149"/>
        <end position="161"/>
    </location>
</feature>
<protein>
    <submittedName>
        <fullName evidence="3">Uncharacterized protein</fullName>
    </submittedName>
</protein>
<dbReference type="PROSITE" id="PS00018">
    <property type="entry name" value="EF_HAND_1"/>
    <property type="match status" value="1"/>
</dbReference>
<dbReference type="InterPro" id="IPR018247">
    <property type="entry name" value="EF_Hand_1_Ca_BS"/>
</dbReference>
<feature type="region of interest" description="Disordered" evidence="1">
    <location>
        <begin position="140"/>
        <end position="270"/>
    </location>
</feature>
<evidence type="ECO:0000313" key="4">
    <source>
        <dbReference type="Proteomes" id="UP001209570"/>
    </source>
</evidence>
<gene>
    <name evidence="3" type="ORF">P43SY_009239</name>
</gene>
<evidence type="ECO:0000313" key="3">
    <source>
        <dbReference type="EMBL" id="KAJ0402982.1"/>
    </source>
</evidence>
<keyword evidence="4" id="KW-1185">Reference proteome</keyword>
<comment type="caution">
    <text evidence="3">The sequence shown here is derived from an EMBL/GenBank/DDBJ whole genome shotgun (WGS) entry which is preliminary data.</text>
</comment>